<protein>
    <submittedName>
        <fullName evidence="14">Uncharacterized protein</fullName>
    </submittedName>
</protein>
<dbReference type="AlphaFoldDB" id="A0A0N4Z032"/>
<evidence type="ECO:0000256" key="9">
    <source>
        <dbReference type="ARBA" id="ARBA00023065"/>
    </source>
</evidence>
<organism evidence="13 14">
    <name type="scientific">Parastrongyloides trichosuri</name>
    <name type="common">Possum-specific nematode worm</name>
    <dbReference type="NCBI Taxonomy" id="131310"/>
    <lineage>
        <taxon>Eukaryota</taxon>
        <taxon>Metazoa</taxon>
        <taxon>Ecdysozoa</taxon>
        <taxon>Nematoda</taxon>
        <taxon>Chromadorea</taxon>
        <taxon>Rhabditida</taxon>
        <taxon>Tylenchina</taxon>
        <taxon>Panagrolaimomorpha</taxon>
        <taxon>Strongyloidoidea</taxon>
        <taxon>Strongyloididae</taxon>
        <taxon>Parastrongyloides</taxon>
    </lineage>
</organism>
<keyword evidence="4" id="KW-1003">Cell membrane</keyword>
<evidence type="ECO:0000256" key="4">
    <source>
        <dbReference type="ARBA" id="ARBA00022475"/>
    </source>
</evidence>
<name>A0A0N4Z032_PARTI</name>
<keyword evidence="6" id="KW-0303">Gap junction</keyword>
<evidence type="ECO:0000256" key="5">
    <source>
        <dbReference type="ARBA" id="ARBA00022692"/>
    </source>
</evidence>
<dbReference type="PANTHER" id="PTHR11893:SF36">
    <property type="entry name" value="INNEXIN-5"/>
    <property type="match status" value="1"/>
</dbReference>
<evidence type="ECO:0000256" key="10">
    <source>
        <dbReference type="ARBA" id="ARBA00023136"/>
    </source>
</evidence>
<dbReference type="GO" id="GO:0005243">
    <property type="term" value="F:gap junction channel activity"/>
    <property type="evidence" value="ECO:0007669"/>
    <property type="project" value="TreeGrafter"/>
</dbReference>
<dbReference type="WBParaSite" id="PTRK_0000006400.1">
    <property type="protein sequence ID" value="PTRK_0000006400.1"/>
    <property type="gene ID" value="PTRK_0000006400"/>
</dbReference>
<feature type="signal peptide" evidence="12">
    <location>
        <begin position="1"/>
        <end position="16"/>
    </location>
</feature>
<feature type="chain" id="PRO_5005890891" evidence="12">
    <location>
        <begin position="17"/>
        <end position="334"/>
    </location>
</feature>
<keyword evidence="11" id="KW-0407">Ion channel</keyword>
<keyword evidence="3" id="KW-0813">Transport</keyword>
<comment type="subcellular location">
    <subcellularLocation>
        <location evidence="1">Cell junction</location>
        <location evidence="1">Gap junction</location>
    </subcellularLocation>
    <subcellularLocation>
        <location evidence="2">Cell membrane</location>
        <topology evidence="2">Multi-pass membrane protein</topology>
    </subcellularLocation>
</comment>
<sequence length="334" mass="38536">MFVFSLLLATISLITSYLSPYIECIAPDDWNKNKIDHAKDYCLVNGFNIPESNSTTPEKFNQIQIITFGPYNVHELVELAMDIKNNKKDSEKYKQSLGQAIVSIKNGLRFGGLSNINFLLHPWGTLYYFFMLPFTRNNYLAFMYISYKIFQIVSIYNINIIQSYLVANKDPDFGLKIAKDWMINGSNSDLKFFPTLVTCKRNPYESYKKTVVNELKAHLENDGIFLFKIISENVDYFTAGTLLEYTFPLPLHITFPNGVVDDFCGGEEKDSGKKKSKKPKLSIKCDQKDESEVDNEKYIFERSYLLESISKPENSHKKMKSFGVRVKDTDIEFL</sequence>
<keyword evidence="8" id="KW-1133">Transmembrane helix</keyword>
<keyword evidence="10" id="KW-0472">Membrane</keyword>
<keyword evidence="12" id="KW-0732">Signal</keyword>
<dbReference type="InterPro" id="IPR000990">
    <property type="entry name" value="Innexin"/>
</dbReference>
<dbReference type="GO" id="GO:0005921">
    <property type="term" value="C:gap junction"/>
    <property type="evidence" value="ECO:0007669"/>
    <property type="project" value="UniProtKB-SubCell"/>
</dbReference>
<keyword evidence="5" id="KW-0812">Transmembrane</keyword>
<evidence type="ECO:0000256" key="1">
    <source>
        <dbReference type="ARBA" id="ARBA00004610"/>
    </source>
</evidence>
<evidence type="ECO:0000256" key="12">
    <source>
        <dbReference type="SAM" id="SignalP"/>
    </source>
</evidence>
<accession>A0A0N4Z032</accession>
<keyword evidence="13" id="KW-1185">Reference proteome</keyword>
<evidence type="ECO:0000313" key="14">
    <source>
        <dbReference type="WBParaSite" id="PTRK_0000006400.1"/>
    </source>
</evidence>
<evidence type="ECO:0000256" key="7">
    <source>
        <dbReference type="ARBA" id="ARBA00022949"/>
    </source>
</evidence>
<keyword evidence="7" id="KW-0965">Cell junction</keyword>
<evidence type="ECO:0000313" key="13">
    <source>
        <dbReference type="Proteomes" id="UP000038045"/>
    </source>
</evidence>
<keyword evidence="9" id="KW-0406">Ion transport</keyword>
<dbReference type="Proteomes" id="UP000038045">
    <property type="component" value="Unplaced"/>
</dbReference>
<evidence type="ECO:0000256" key="3">
    <source>
        <dbReference type="ARBA" id="ARBA00022448"/>
    </source>
</evidence>
<evidence type="ECO:0000256" key="11">
    <source>
        <dbReference type="ARBA" id="ARBA00023303"/>
    </source>
</evidence>
<dbReference type="PANTHER" id="PTHR11893">
    <property type="entry name" value="INNEXIN"/>
    <property type="match status" value="1"/>
</dbReference>
<evidence type="ECO:0000256" key="8">
    <source>
        <dbReference type="ARBA" id="ARBA00022989"/>
    </source>
</evidence>
<evidence type="ECO:0000256" key="6">
    <source>
        <dbReference type="ARBA" id="ARBA00022868"/>
    </source>
</evidence>
<proteinExistence type="predicted"/>
<dbReference type="GO" id="GO:0034220">
    <property type="term" value="P:monoatomic ion transmembrane transport"/>
    <property type="evidence" value="ECO:0007669"/>
    <property type="project" value="UniProtKB-KW"/>
</dbReference>
<evidence type="ECO:0000256" key="2">
    <source>
        <dbReference type="ARBA" id="ARBA00004651"/>
    </source>
</evidence>
<reference evidence="14" key="1">
    <citation type="submission" date="2017-02" db="UniProtKB">
        <authorList>
            <consortium name="WormBaseParasite"/>
        </authorList>
    </citation>
    <scope>IDENTIFICATION</scope>
</reference>
<dbReference type="GO" id="GO:0005886">
    <property type="term" value="C:plasma membrane"/>
    <property type="evidence" value="ECO:0007669"/>
    <property type="project" value="UniProtKB-SubCell"/>
</dbReference>